<feature type="region of interest" description="Disordered" evidence="1">
    <location>
        <begin position="1"/>
        <end position="23"/>
    </location>
</feature>
<evidence type="ECO:0000313" key="2">
    <source>
        <dbReference type="EMBL" id="KAJ6756213.1"/>
    </source>
</evidence>
<accession>A0A9Q0VX43</accession>
<evidence type="ECO:0000256" key="1">
    <source>
        <dbReference type="SAM" id="MobiDB-lite"/>
    </source>
</evidence>
<gene>
    <name evidence="2" type="ORF">OIU79_028589</name>
</gene>
<dbReference type="OrthoDB" id="1925837at2759"/>
<dbReference type="Proteomes" id="UP001151532">
    <property type="component" value="Chromosome 16"/>
</dbReference>
<sequence length="68" mass="7406">MTPLADQRSLLASLSDSSKVRTSPSLTGPFTFLMMNRFGSSRNLTRTCVTCPLDPVLPIIFITTACLI</sequence>
<proteinExistence type="predicted"/>
<comment type="caution">
    <text evidence="2">The sequence shown here is derived from an EMBL/GenBank/DDBJ whole genome shotgun (WGS) entry which is preliminary data.</text>
</comment>
<organism evidence="2 3">
    <name type="scientific">Salix purpurea</name>
    <name type="common">Purple osier willow</name>
    <dbReference type="NCBI Taxonomy" id="77065"/>
    <lineage>
        <taxon>Eukaryota</taxon>
        <taxon>Viridiplantae</taxon>
        <taxon>Streptophyta</taxon>
        <taxon>Embryophyta</taxon>
        <taxon>Tracheophyta</taxon>
        <taxon>Spermatophyta</taxon>
        <taxon>Magnoliopsida</taxon>
        <taxon>eudicotyledons</taxon>
        <taxon>Gunneridae</taxon>
        <taxon>Pentapetalae</taxon>
        <taxon>rosids</taxon>
        <taxon>fabids</taxon>
        <taxon>Malpighiales</taxon>
        <taxon>Salicaceae</taxon>
        <taxon>Saliceae</taxon>
        <taxon>Salix</taxon>
    </lineage>
</organism>
<dbReference type="AlphaFoldDB" id="A0A9Q0VX43"/>
<feature type="compositionally biased region" description="Polar residues" evidence="1">
    <location>
        <begin position="10"/>
        <end position="23"/>
    </location>
</feature>
<keyword evidence="3" id="KW-1185">Reference proteome</keyword>
<evidence type="ECO:0000313" key="3">
    <source>
        <dbReference type="Proteomes" id="UP001151532"/>
    </source>
</evidence>
<reference evidence="2" key="1">
    <citation type="submission" date="2022-11" db="EMBL/GenBank/DDBJ databases">
        <authorList>
            <person name="Hyden B.L."/>
            <person name="Feng K."/>
            <person name="Yates T."/>
            <person name="Jawdy S."/>
            <person name="Smart L.B."/>
            <person name="Muchero W."/>
        </authorList>
    </citation>
    <scope>NUCLEOTIDE SEQUENCE</scope>
    <source>
        <tissue evidence="2">Shoot tip</tissue>
    </source>
</reference>
<name>A0A9Q0VX43_SALPP</name>
<dbReference type="EMBL" id="JAPFFK010000007">
    <property type="protein sequence ID" value="KAJ6756213.1"/>
    <property type="molecule type" value="Genomic_DNA"/>
</dbReference>
<protein>
    <submittedName>
        <fullName evidence="2">Uncharacterized protein</fullName>
    </submittedName>
</protein>
<reference evidence="2" key="2">
    <citation type="journal article" date="2023" name="Int. J. Mol. Sci.">
        <title>De Novo Assembly and Annotation of 11 Diverse Shrub Willow (Salix) Genomes Reveals Novel Gene Organization in Sex-Linked Regions.</title>
        <authorList>
            <person name="Hyden B."/>
            <person name="Feng K."/>
            <person name="Yates T.B."/>
            <person name="Jawdy S."/>
            <person name="Cereghino C."/>
            <person name="Smart L.B."/>
            <person name="Muchero W."/>
        </authorList>
    </citation>
    <scope>NUCLEOTIDE SEQUENCE</scope>
    <source>
        <tissue evidence="2">Shoot tip</tissue>
    </source>
</reference>